<dbReference type="Proteomes" id="UP000095284">
    <property type="component" value="Unplaced"/>
</dbReference>
<evidence type="ECO:0000256" key="3">
    <source>
        <dbReference type="ARBA" id="ARBA00022517"/>
    </source>
</evidence>
<dbReference type="GO" id="GO:0034455">
    <property type="term" value="C:t-UTP complex"/>
    <property type="evidence" value="ECO:0007669"/>
    <property type="project" value="TreeGrafter"/>
</dbReference>
<dbReference type="InterPro" id="IPR056473">
    <property type="entry name" value="HEAT_Utp10/HEAT1"/>
</dbReference>
<evidence type="ECO:0000259" key="9">
    <source>
        <dbReference type="Pfam" id="PF12397"/>
    </source>
</evidence>
<gene>
    <name evidence="11" type="ORF">BXYJ_LOCUS4613</name>
</gene>
<sequence length="1620" mass="183903">MPSLQDQLRTLKTPVSKQLGVEKSTDSLLFDRKEAASFTSEEYFNLGLLGLQRLRKLDRTLADAEYDLFHPSKVSFNRATITADQNDELDKKLKSLLVHICPYFHHQSCRQVLEWLIYKYQVHLYNADLIANLFLLYHSTNSFGRLLSILNLNKNDWSFCSDFALKGLPIPFEFLVKACLRSGSSLISSLSASLTEAVQLVGENYVSEKMQMHFTFFASVIVHLFADPAHITEELISRIIPFVGIALKSRVLPFKTAGYIIVCDLCMNATLNEEVLHNILTLCMTKMRSTWFEMAMNTVFVISQNQKLTTLPARTTVKLLKRCEENDDINLQEFFSTAIAKLDISCFIVAFSRTMCSYLAESNPDEETKDLILTYLEALLDLENMTQSTAHGFLDAILQSFTSKDDVIIPQRLCPLIKNVVIRFSNVFDQFRAQNHLTESHILEKLMEQCKIAEHEVGVLDFTENKKKRRRRTSSMRILEEDPTVSFGPGSAPKITKKDQMEALQDGNEIKRMFKKPISHILEMLTKDEIDVKDVEWALQSLNDDSYLSKQTTKDLNDFWVDVVTFISKDPKSELRKSIKLGLVKVNISEKNVVSLLSRHQSNPKKQKLDKSLTEEKFQNETDAEFGERILFVLEALLASIVIEPTKTIIRRIFKLIDISQATEKMIEPLKNVIQVQQICFSYLVKSLRHSEVLDAIEQECQAEVLINIIRFGHDVNVLRNALKILTAVAPRMPTKLTSQVMSLFAFMGQGLLKKDNEMTLSIVEESLSSLVSAVLQPLNKGSLELKKQLLAISRIFAKSLHDIPIHRRLKVVKVIGTCVDSEDLWVVFAAIYEDFCLNWVRGTARDWEEELDYLSLDLMGSLPPEHQIQVCIDLLGYIVGLGGDDAKGRTSNQDGLKVFDGSNQPLKKLRHYRYIMIGFVAKSVSQQALFEELSNLTDDEIYERTAKVGIRMLEVISSLDDFVLKELNVAEKAEQNARGKESAPAAIQTLKYWIALSARAEVIADKMRCMLPANVSGHIICDLLDNKSASSKMRDRALQLLNVKLLSETGKENEEKTDKFDTYLVKFAKLLSRWIKPAKKIDDVALCQKAAFSLKLLAKRVVSDEVRPTFVEVLKRSSDMLVKWEEQDDSMIGNILLLVAEIVRSGLVSSAVLENCDSISQTCLAILKKCNISNEQSRPAEENSAMAKRVRHRAHSMSGRQFGDDVVFVCALTLVLRLLDHENEGSQSYHEDFLVNVSELSTKYIPVLERLKEGDGEDLKLETASQKTSSIRHRLQQLNACFSGMNLEKLQECLNGAVKKVYENTECLATLGLLLEEAIKKNENNDKIGSLSVEFLPVVIDLIEVRKNTKHTEENLEALKLAETAAIRAFISLTENLSESELTPVFGEFADWVEEGFNSNEPNIKYRVSTVYFLANKFYDYYNTLALPYFNRLFSYVPKLMRLLNVAKTSKDELFIDGSSKGSVEGIVAHELIIRLVQFVTNCAKHRVFIGEDRAEVVHECILDELENRKVRGHEQRCVNYLIDCIYYISESSPDLFSTSICHKLLEKLRHSNGRIRHRSLVVFDRVANRAGDAMAPLLPVVVQALTEVLEDNDQKVADQCDRTIRMLKGVFGEEILQN</sequence>
<dbReference type="GO" id="GO:0045943">
    <property type="term" value="P:positive regulation of transcription by RNA polymerase I"/>
    <property type="evidence" value="ECO:0007669"/>
    <property type="project" value="TreeGrafter"/>
</dbReference>
<protein>
    <recommendedName>
        <fullName evidence="7">HEAT repeat-containing protein 1</fullName>
    </recommendedName>
</protein>
<dbReference type="InterPro" id="IPR040191">
    <property type="entry name" value="UTP10"/>
</dbReference>
<dbReference type="Pfam" id="PF08146">
    <property type="entry name" value="BP28CT"/>
    <property type="match status" value="1"/>
</dbReference>
<keyword evidence="4 7" id="KW-0698">rRNA processing</keyword>
<dbReference type="InterPro" id="IPR016024">
    <property type="entry name" value="ARM-type_fold"/>
</dbReference>
<keyword evidence="13" id="KW-1185">Reference proteome</keyword>
<keyword evidence="6 7" id="KW-0687">Ribonucleoprotein</keyword>
<dbReference type="GO" id="GO:0032040">
    <property type="term" value="C:small-subunit processome"/>
    <property type="evidence" value="ECO:0007669"/>
    <property type="project" value="TreeGrafter"/>
</dbReference>
<dbReference type="InterPro" id="IPR022125">
    <property type="entry name" value="U3snoRNP10_N"/>
</dbReference>
<evidence type="ECO:0000256" key="1">
    <source>
        <dbReference type="ARBA" id="ARBA00004604"/>
    </source>
</evidence>
<evidence type="ECO:0000256" key="2">
    <source>
        <dbReference type="ARBA" id="ARBA00010559"/>
    </source>
</evidence>
<evidence type="ECO:0000313" key="12">
    <source>
        <dbReference type="Proteomes" id="UP000095284"/>
    </source>
</evidence>
<feature type="domain" description="BP28 C-terminal" evidence="8">
    <location>
        <begin position="1334"/>
        <end position="1487"/>
    </location>
</feature>
<comment type="subcellular location">
    <subcellularLocation>
        <location evidence="1 7">Nucleus</location>
        <location evidence="1 7">Nucleolus</location>
    </subcellularLocation>
</comment>
<dbReference type="GO" id="GO:0030515">
    <property type="term" value="F:snoRNA binding"/>
    <property type="evidence" value="ECO:0007669"/>
    <property type="project" value="TreeGrafter"/>
</dbReference>
<evidence type="ECO:0000256" key="6">
    <source>
        <dbReference type="ARBA" id="ARBA00023274"/>
    </source>
</evidence>
<dbReference type="GO" id="GO:0030686">
    <property type="term" value="C:90S preribosome"/>
    <property type="evidence" value="ECO:0007669"/>
    <property type="project" value="TreeGrafter"/>
</dbReference>
<reference evidence="11" key="2">
    <citation type="submission" date="2020-09" db="EMBL/GenBank/DDBJ databases">
        <authorList>
            <person name="Kikuchi T."/>
        </authorList>
    </citation>
    <scope>NUCLEOTIDE SEQUENCE</scope>
    <source>
        <strain evidence="11">Ka4C1</strain>
    </source>
</reference>
<dbReference type="Proteomes" id="UP000659654">
    <property type="component" value="Unassembled WGS sequence"/>
</dbReference>
<comment type="function">
    <text evidence="7">Involved in nucleolar processing of pre-18S ribosomal RNA.</text>
</comment>
<dbReference type="EMBL" id="CAJFDI010000002">
    <property type="protein sequence ID" value="CAD5216594.1"/>
    <property type="molecule type" value="Genomic_DNA"/>
</dbReference>
<dbReference type="SUPFAM" id="SSF48371">
    <property type="entry name" value="ARM repeat"/>
    <property type="match status" value="1"/>
</dbReference>
<evidence type="ECO:0000259" key="10">
    <source>
        <dbReference type="Pfam" id="PF23243"/>
    </source>
</evidence>
<dbReference type="WBParaSite" id="BXY_1751800.1">
    <property type="protein sequence ID" value="BXY_1751800.1"/>
    <property type="gene ID" value="BXY_1751800"/>
</dbReference>
<evidence type="ECO:0000256" key="4">
    <source>
        <dbReference type="ARBA" id="ARBA00022552"/>
    </source>
</evidence>
<dbReference type="SMR" id="A0A1I7SWT6"/>
<dbReference type="OrthoDB" id="31183at2759"/>
<name>A0A1I7SWT6_BURXY</name>
<feature type="domain" description="Utp10/HEAT1 HEAT-repeats" evidence="10">
    <location>
        <begin position="791"/>
        <end position="969"/>
    </location>
</feature>
<keyword evidence="3 7" id="KW-0690">Ribosome biogenesis</keyword>
<dbReference type="Proteomes" id="UP000582659">
    <property type="component" value="Unassembled WGS sequence"/>
</dbReference>
<dbReference type="Gene3D" id="1.25.10.10">
    <property type="entry name" value="Leucine-rich Repeat Variant"/>
    <property type="match status" value="1"/>
</dbReference>
<evidence type="ECO:0000313" key="13">
    <source>
        <dbReference type="Proteomes" id="UP000659654"/>
    </source>
</evidence>
<evidence type="ECO:0000259" key="8">
    <source>
        <dbReference type="Pfam" id="PF08146"/>
    </source>
</evidence>
<dbReference type="GO" id="GO:0000462">
    <property type="term" value="P:maturation of SSU-rRNA from tricistronic rRNA transcript (SSU-rRNA, 5.8S rRNA, LSU-rRNA)"/>
    <property type="evidence" value="ECO:0007669"/>
    <property type="project" value="TreeGrafter"/>
</dbReference>
<proteinExistence type="inferred from homology"/>
<dbReference type="PANTHER" id="PTHR13457:SF1">
    <property type="entry name" value="HEAT REPEAT-CONTAINING PROTEIN 1"/>
    <property type="match status" value="1"/>
</dbReference>
<dbReference type="Pfam" id="PF12397">
    <property type="entry name" value="U3snoRNP10"/>
    <property type="match status" value="1"/>
</dbReference>
<evidence type="ECO:0000256" key="5">
    <source>
        <dbReference type="ARBA" id="ARBA00023242"/>
    </source>
</evidence>
<dbReference type="eggNOG" id="KOG1837">
    <property type="taxonomic scope" value="Eukaryota"/>
</dbReference>
<evidence type="ECO:0000313" key="14">
    <source>
        <dbReference type="WBParaSite" id="BXY_1751800.1"/>
    </source>
</evidence>
<dbReference type="PANTHER" id="PTHR13457">
    <property type="entry name" value="BAP28"/>
    <property type="match status" value="1"/>
</dbReference>
<dbReference type="EMBL" id="CAJFCV020000002">
    <property type="protein sequence ID" value="CAG9099904.1"/>
    <property type="molecule type" value="Genomic_DNA"/>
</dbReference>
<accession>A0A1I7SWT6</accession>
<organism evidence="12 14">
    <name type="scientific">Bursaphelenchus xylophilus</name>
    <name type="common">Pinewood nematode worm</name>
    <name type="synonym">Aphelenchoides xylophilus</name>
    <dbReference type="NCBI Taxonomy" id="6326"/>
    <lineage>
        <taxon>Eukaryota</taxon>
        <taxon>Metazoa</taxon>
        <taxon>Ecdysozoa</taxon>
        <taxon>Nematoda</taxon>
        <taxon>Chromadorea</taxon>
        <taxon>Rhabditida</taxon>
        <taxon>Tylenchina</taxon>
        <taxon>Tylenchomorpha</taxon>
        <taxon>Aphelenchoidea</taxon>
        <taxon>Aphelenchoididae</taxon>
        <taxon>Bursaphelenchus</taxon>
    </lineage>
</organism>
<keyword evidence="5 7" id="KW-0539">Nucleus</keyword>
<dbReference type="InterPro" id="IPR011989">
    <property type="entry name" value="ARM-like"/>
</dbReference>
<evidence type="ECO:0000256" key="7">
    <source>
        <dbReference type="RuleBase" id="RU367065"/>
    </source>
</evidence>
<evidence type="ECO:0000313" key="11">
    <source>
        <dbReference type="EMBL" id="CAD5216594.1"/>
    </source>
</evidence>
<dbReference type="InterPro" id="IPR012954">
    <property type="entry name" value="BP28_C_dom"/>
</dbReference>
<feature type="domain" description="U3 small nucleolar RNA-associated protein 10 N-terminal" evidence="9">
    <location>
        <begin position="235"/>
        <end position="352"/>
    </location>
</feature>
<dbReference type="Pfam" id="PF23243">
    <property type="entry name" value="HEAT_HEATR1"/>
    <property type="match status" value="1"/>
</dbReference>
<reference evidence="14" key="1">
    <citation type="submission" date="2016-11" db="UniProtKB">
        <authorList>
            <consortium name="WormBaseParasite"/>
        </authorList>
    </citation>
    <scope>IDENTIFICATION</scope>
</reference>
<comment type="similarity">
    <text evidence="2 7">Belongs to the HEATR1/UTP10 family.</text>
</comment>